<reference evidence="5" key="1">
    <citation type="journal article" date="2006" name="Science">
        <title>Ancient noncoding elements conserved in the human genome.</title>
        <authorList>
            <person name="Venkatesh B."/>
            <person name="Kirkness E.F."/>
            <person name="Loh Y.H."/>
            <person name="Halpern A.L."/>
            <person name="Lee A.P."/>
            <person name="Johnson J."/>
            <person name="Dandona N."/>
            <person name="Viswanathan L.D."/>
            <person name="Tay A."/>
            <person name="Venter J.C."/>
            <person name="Strausberg R.L."/>
            <person name="Brenner S."/>
        </authorList>
    </citation>
    <scope>NUCLEOTIDE SEQUENCE [LARGE SCALE GENOMIC DNA]</scope>
</reference>
<gene>
    <name evidence="4" type="primary">ccdc146</name>
</gene>
<reference evidence="4" key="4">
    <citation type="submission" date="2025-08" db="UniProtKB">
        <authorList>
            <consortium name="Ensembl"/>
        </authorList>
    </citation>
    <scope>IDENTIFICATION</scope>
</reference>
<feature type="compositionally biased region" description="Basic and acidic residues" evidence="3">
    <location>
        <begin position="7"/>
        <end position="17"/>
    </location>
</feature>
<protein>
    <submittedName>
        <fullName evidence="4">Coiled-coil domain containing 146</fullName>
    </submittedName>
</protein>
<sequence length="961" mass="112942">MQIPKEMSTEDNIHSAESEEADEEQSDEPIAAVAPVVNVEDEIPADVFASPAFQSLDELFNEQKLSGTHLALLKSKYTLLHETLKSAQESEIQLMQEAKRYAAELDYQRNELDKADHFPESYSTEVSKLRRQLLDCENDLAQKEDRVYQQQYKIKSLTEEKTVFESELEKQPKVSEFEKKAKAMKEACEDLRKEITHKKRMVRILKEDIEIKNKQIEDGQKELQGKLEIEEQLQGDVAELQSIPGQLSKDMEKINRRKINLEKKKAEFDDEIHEIAVSLKQIDQKSRMTEDERITIMKELEGKRVMQDTKEREINQALKISELYKDTESALMGERASLELKLRHIQMDRKTLKDALLQTGREKDRFIRNLKKKELQLKVTNETLDHIKMMYNRVKSQAGILPKDDGTMLEKRNELQSEVKTLKKNMIEQLSLTELETHLLHQCTVEEDQLLAEQRIAVEQVLNLARLSHIRNDEKDQKARDLMNTQHRYEQSKEEKREKDLAFESYQKKFLDSQTKLREFAKAYQFIKNERNKYVNLTYAASLKIEELTENIKAITLELELRRNNSYDKTKELQKEKLLQVNSYVIRDSLRRTMNKTLEMLSRMREKTEEQSLNMGKLSAQINQTEADMVRLRKRYEMAVQNRNERGIQLIQREEEVCIFYEKVNIQDSLLRNGDLELNGLNEEVRFLKIQISEEERHICMDRKILLLKQQLDKDLITQKAQLSRWQITVRNLEERMQNPAAKNRARLLEGKDPSFSELTGKIDQLDLQLARKEEQLLEKDLICEQVRRFCERIRRKTENGKQATLDLAKQINELQRKIREITRKMMSVVSELSMQQANAIKLQQEASDKQEFVEACYLRLEQNLAPCEEYENEWLKIIRNEERYKASKAIKAKEKEEEDKHLLASGIYTTADPRPNAYIPDDDSGLPLPRPYGNLAPFKPSEPGANMRHFRKPTIKPIEI</sequence>
<feature type="region of interest" description="Disordered" evidence="3">
    <location>
        <begin position="914"/>
        <end position="961"/>
    </location>
</feature>
<evidence type="ECO:0000313" key="5">
    <source>
        <dbReference type="Proteomes" id="UP000314986"/>
    </source>
</evidence>
<organism evidence="4 5">
    <name type="scientific">Callorhinchus milii</name>
    <name type="common">Ghost shark</name>
    <dbReference type="NCBI Taxonomy" id="7868"/>
    <lineage>
        <taxon>Eukaryota</taxon>
        <taxon>Metazoa</taxon>
        <taxon>Chordata</taxon>
        <taxon>Craniata</taxon>
        <taxon>Vertebrata</taxon>
        <taxon>Chondrichthyes</taxon>
        <taxon>Holocephali</taxon>
        <taxon>Chimaeriformes</taxon>
        <taxon>Callorhinchidae</taxon>
        <taxon>Callorhinchus</taxon>
    </lineage>
</organism>
<dbReference type="Ensembl" id="ENSCMIT00000035149.1">
    <property type="protein sequence ID" value="ENSCMIP00000034629.1"/>
    <property type="gene ID" value="ENSCMIG00000014676.1"/>
</dbReference>
<dbReference type="PANTHER" id="PTHR32083:SF34">
    <property type="entry name" value="COILED-COIL DOMAIN-CONTAINING PROTEIN 146"/>
    <property type="match status" value="1"/>
</dbReference>
<reference evidence="5" key="2">
    <citation type="journal article" date="2007" name="PLoS Biol.">
        <title>Survey sequencing and comparative analysis of the elephant shark (Callorhinchus milii) genome.</title>
        <authorList>
            <person name="Venkatesh B."/>
            <person name="Kirkness E.F."/>
            <person name="Loh Y.H."/>
            <person name="Halpern A.L."/>
            <person name="Lee A.P."/>
            <person name="Johnson J."/>
            <person name="Dandona N."/>
            <person name="Viswanathan L.D."/>
            <person name="Tay A."/>
            <person name="Venter J.C."/>
            <person name="Strausberg R.L."/>
            <person name="Brenner S."/>
        </authorList>
    </citation>
    <scope>NUCLEOTIDE SEQUENCE [LARGE SCALE GENOMIC DNA]</scope>
</reference>
<evidence type="ECO:0000256" key="2">
    <source>
        <dbReference type="SAM" id="Coils"/>
    </source>
</evidence>
<feature type="coiled-coil region" evidence="2">
    <location>
        <begin position="174"/>
        <end position="222"/>
    </location>
</feature>
<evidence type="ECO:0000256" key="1">
    <source>
        <dbReference type="ARBA" id="ARBA00023054"/>
    </source>
</evidence>
<evidence type="ECO:0000256" key="3">
    <source>
        <dbReference type="SAM" id="MobiDB-lite"/>
    </source>
</evidence>
<feature type="coiled-coil region" evidence="2">
    <location>
        <begin position="545"/>
        <end position="642"/>
    </location>
</feature>
<feature type="coiled-coil region" evidence="2">
    <location>
        <begin position="678"/>
        <end position="776"/>
    </location>
</feature>
<feature type="compositionally biased region" description="Acidic residues" evidence="3">
    <location>
        <begin position="18"/>
        <end position="27"/>
    </location>
</feature>
<dbReference type="AlphaFoldDB" id="A0A4W3IVN0"/>
<dbReference type="InParanoid" id="A0A4W3IVN0"/>
<dbReference type="PANTHER" id="PTHR32083">
    <property type="entry name" value="CILIA AND FLAGELLA-ASSOCIATED PROTEIN 58-RELATED"/>
    <property type="match status" value="1"/>
</dbReference>
<evidence type="ECO:0000313" key="4">
    <source>
        <dbReference type="Ensembl" id="ENSCMIP00000034629.1"/>
    </source>
</evidence>
<keyword evidence="5" id="KW-1185">Reference proteome</keyword>
<reference evidence="4" key="5">
    <citation type="submission" date="2025-09" db="UniProtKB">
        <authorList>
            <consortium name="Ensembl"/>
        </authorList>
    </citation>
    <scope>IDENTIFICATION</scope>
</reference>
<feature type="coiled-coil region" evidence="2">
    <location>
        <begin position="805"/>
        <end position="832"/>
    </location>
</feature>
<accession>A0A4W3IVN0</accession>
<keyword evidence="1 2" id="KW-0175">Coiled coil</keyword>
<dbReference type="GeneTree" id="ENSGT00530000063534"/>
<reference evidence="5" key="3">
    <citation type="journal article" date="2014" name="Nature">
        <title>Elephant shark genome provides unique insights into gnathostome evolution.</title>
        <authorList>
            <consortium name="International Elephant Shark Genome Sequencing Consortium"/>
            <person name="Venkatesh B."/>
            <person name="Lee A.P."/>
            <person name="Ravi V."/>
            <person name="Maurya A.K."/>
            <person name="Lian M.M."/>
            <person name="Swann J.B."/>
            <person name="Ohta Y."/>
            <person name="Flajnik M.F."/>
            <person name="Sutoh Y."/>
            <person name="Kasahara M."/>
            <person name="Hoon S."/>
            <person name="Gangu V."/>
            <person name="Roy S.W."/>
            <person name="Irimia M."/>
            <person name="Korzh V."/>
            <person name="Kondrychyn I."/>
            <person name="Lim Z.W."/>
            <person name="Tay B.H."/>
            <person name="Tohari S."/>
            <person name="Kong K.W."/>
            <person name="Ho S."/>
            <person name="Lorente-Galdos B."/>
            <person name="Quilez J."/>
            <person name="Marques-Bonet T."/>
            <person name="Raney B.J."/>
            <person name="Ingham P.W."/>
            <person name="Tay A."/>
            <person name="Hillier L.W."/>
            <person name="Minx P."/>
            <person name="Boehm T."/>
            <person name="Wilson R.K."/>
            <person name="Brenner S."/>
            <person name="Warren W.C."/>
        </authorList>
    </citation>
    <scope>NUCLEOTIDE SEQUENCE [LARGE SCALE GENOMIC DNA]</scope>
</reference>
<dbReference type="STRING" id="7868.ENSCMIP00000034629"/>
<name>A0A4W3IVN0_CALMI</name>
<feature type="region of interest" description="Disordered" evidence="3">
    <location>
        <begin position="1"/>
        <end position="28"/>
    </location>
</feature>
<dbReference type="GO" id="GO:0005856">
    <property type="term" value="C:cytoskeleton"/>
    <property type="evidence" value="ECO:0007669"/>
    <property type="project" value="TreeGrafter"/>
</dbReference>
<dbReference type="Proteomes" id="UP000314986">
    <property type="component" value="Unassembled WGS sequence"/>
</dbReference>
<proteinExistence type="predicted"/>
<feature type="coiled-coil region" evidence="2">
    <location>
        <begin position="84"/>
        <end position="146"/>
    </location>
</feature>
<dbReference type="OMA" id="PRPNAYV"/>